<accession>A0AAV0LTA4</accession>
<dbReference type="AlphaFoldDB" id="A0AAV0LTA4"/>
<comment type="caution">
    <text evidence="1">The sequence shown here is derived from an EMBL/GenBank/DDBJ whole genome shotgun (WGS) entry which is preliminary data.</text>
</comment>
<evidence type="ECO:0000313" key="2">
    <source>
        <dbReference type="Proteomes" id="UP001154282"/>
    </source>
</evidence>
<evidence type="ECO:0000313" key="1">
    <source>
        <dbReference type="EMBL" id="CAI0436736.1"/>
    </source>
</evidence>
<dbReference type="EMBL" id="CAMGYJ010000006">
    <property type="protein sequence ID" value="CAI0436736.1"/>
    <property type="molecule type" value="Genomic_DNA"/>
</dbReference>
<proteinExistence type="predicted"/>
<keyword evidence="2" id="KW-1185">Reference proteome</keyword>
<gene>
    <name evidence="1" type="ORF">LITE_LOCUS25201</name>
</gene>
<reference evidence="1" key="1">
    <citation type="submission" date="2022-08" db="EMBL/GenBank/DDBJ databases">
        <authorList>
            <person name="Gutierrez-Valencia J."/>
        </authorList>
    </citation>
    <scope>NUCLEOTIDE SEQUENCE</scope>
</reference>
<name>A0AAV0LTA4_9ROSI</name>
<sequence>MRFLPNASLLLQPLPN</sequence>
<dbReference type="Proteomes" id="UP001154282">
    <property type="component" value="Unassembled WGS sequence"/>
</dbReference>
<organism evidence="1 2">
    <name type="scientific">Linum tenue</name>
    <dbReference type="NCBI Taxonomy" id="586396"/>
    <lineage>
        <taxon>Eukaryota</taxon>
        <taxon>Viridiplantae</taxon>
        <taxon>Streptophyta</taxon>
        <taxon>Embryophyta</taxon>
        <taxon>Tracheophyta</taxon>
        <taxon>Spermatophyta</taxon>
        <taxon>Magnoliopsida</taxon>
        <taxon>eudicotyledons</taxon>
        <taxon>Gunneridae</taxon>
        <taxon>Pentapetalae</taxon>
        <taxon>rosids</taxon>
        <taxon>fabids</taxon>
        <taxon>Malpighiales</taxon>
        <taxon>Linaceae</taxon>
        <taxon>Linum</taxon>
    </lineage>
</organism>
<protein>
    <submittedName>
        <fullName evidence="1">Uncharacterized protein</fullName>
    </submittedName>
</protein>